<feature type="domain" description="Methyl-accepting transducer" evidence="6">
    <location>
        <begin position="221"/>
        <end position="450"/>
    </location>
</feature>
<evidence type="ECO:0000256" key="5">
    <source>
        <dbReference type="SAM" id="Phobius"/>
    </source>
</evidence>
<dbReference type="CDD" id="cd06225">
    <property type="entry name" value="HAMP"/>
    <property type="match status" value="1"/>
</dbReference>
<keyword evidence="9" id="KW-1185">Reference proteome</keyword>
<dbReference type="PANTHER" id="PTHR43531">
    <property type="entry name" value="PROTEIN ICFG"/>
    <property type="match status" value="1"/>
</dbReference>
<dbReference type="GO" id="GO:0004888">
    <property type="term" value="F:transmembrane signaling receptor activity"/>
    <property type="evidence" value="ECO:0007669"/>
    <property type="project" value="TreeGrafter"/>
</dbReference>
<keyword evidence="5" id="KW-0472">Membrane</keyword>
<reference evidence="8 9" key="1">
    <citation type="submission" date="2019-09" db="EMBL/GenBank/DDBJ databases">
        <title>Draft genome sequences of 48 bacterial type strains from the CCUG.</title>
        <authorList>
            <person name="Tunovic T."/>
            <person name="Pineiro-Iglesias B."/>
            <person name="Unosson C."/>
            <person name="Inganas E."/>
            <person name="Ohlen M."/>
            <person name="Cardew S."/>
            <person name="Jensie-Markopoulos S."/>
            <person name="Salva-Serra F."/>
            <person name="Jaen-Luchoro D."/>
            <person name="Karlsson R."/>
            <person name="Svensson-Stadler L."/>
            <person name="Chun J."/>
            <person name="Moore E."/>
        </authorList>
    </citation>
    <scope>NUCLEOTIDE SEQUENCE [LARGE SCALE GENOMIC DNA]</scope>
    <source>
        <strain evidence="8 9">CCUG 30977</strain>
    </source>
</reference>
<dbReference type="GO" id="GO:0007165">
    <property type="term" value="P:signal transduction"/>
    <property type="evidence" value="ECO:0007669"/>
    <property type="project" value="UniProtKB-KW"/>
</dbReference>
<dbReference type="EMBL" id="VZPB01000008">
    <property type="protein sequence ID" value="KAB0584155.1"/>
    <property type="molecule type" value="Genomic_DNA"/>
</dbReference>
<dbReference type="Proteomes" id="UP000430120">
    <property type="component" value="Unassembled WGS sequence"/>
</dbReference>
<dbReference type="FunFam" id="1.10.287.950:FF:000001">
    <property type="entry name" value="Methyl-accepting chemotaxis sensory transducer"/>
    <property type="match status" value="1"/>
</dbReference>
<dbReference type="InterPro" id="IPR004089">
    <property type="entry name" value="MCPsignal_dom"/>
</dbReference>
<dbReference type="CDD" id="cd11386">
    <property type="entry name" value="MCP_signal"/>
    <property type="match status" value="1"/>
</dbReference>
<dbReference type="PANTHER" id="PTHR43531:SF14">
    <property type="entry name" value="METHYL-ACCEPTING CHEMOTAXIS PROTEIN I-RELATED"/>
    <property type="match status" value="1"/>
</dbReference>
<sequence>MDAALFRVPVLNDLLARARADSQVGFAKGAFAPDQGERLREGAPVLAFHLAALQDGLHKVLAARPDLAAALQADAVQQTTADALAQLRRQALQPGGPQGDGAALQASLQKAQDELQAFWSRDLAALDQLLVDRLEARQAQTRHVIALVVLCLAMAGYLFVSFAKVMHGGLREVREHLEAMTQGDLTASPKPWGRDEAASLMATLGQMQTSLRNIVAQVRKGSDHIVHSSSEISEGTLDLSSRTEQAAANLQESASSMEEISSTVQATADHAKEAAEIARHNADVARRGGEVMGSVVGTMEEIRQSSSKIGDIIGVIDGIAFQTNILALNAAVEAARAGDAGRGFAVVATEVRQLAHRSAGAAREIKTLISGSVERIEAGAAVARDAGSTIQDVVEGAQRMRALLDEIANGANEQSSGVTQIGAAVQDLDRMTQQNAALVEETAAAAGMLKDRAHELAGEVGRFRLPEGFHLRSSQPSGAAAVGQDFDFDAAIAAHREWKIRLRSAMAEHGQLDADTLCRDDQCPLGRWLHGPGGAQWGSKPSFRALVDKHAEFHTCAGEVARRINLGQMDQAERLIGSGSRFSQISGEVSTLLTQAKRQYHH</sequence>
<comment type="subcellular location">
    <subcellularLocation>
        <location evidence="1">Membrane</location>
    </subcellularLocation>
</comment>
<evidence type="ECO:0000313" key="8">
    <source>
        <dbReference type="EMBL" id="KAB0584155.1"/>
    </source>
</evidence>
<evidence type="ECO:0000256" key="2">
    <source>
        <dbReference type="ARBA" id="ARBA00022481"/>
    </source>
</evidence>
<evidence type="ECO:0000256" key="3">
    <source>
        <dbReference type="ARBA" id="ARBA00029447"/>
    </source>
</evidence>
<comment type="similarity">
    <text evidence="3">Belongs to the methyl-accepting chemotaxis (MCP) protein family.</text>
</comment>
<dbReference type="AlphaFoldDB" id="A0A643FHU1"/>
<dbReference type="Pfam" id="PF00672">
    <property type="entry name" value="HAMP"/>
    <property type="match status" value="1"/>
</dbReference>
<organism evidence="8 9">
    <name type="scientific">Ideonella dechloratans</name>
    <dbReference type="NCBI Taxonomy" id="36863"/>
    <lineage>
        <taxon>Bacteria</taxon>
        <taxon>Pseudomonadati</taxon>
        <taxon>Pseudomonadota</taxon>
        <taxon>Betaproteobacteria</taxon>
        <taxon>Burkholderiales</taxon>
        <taxon>Sphaerotilaceae</taxon>
        <taxon>Ideonella</taxon>
    </lineage>
</organism>
<dbReference type="Gene3D" id="1.20.120.30">
    <property type="entry name" value="Aspartate receptor, ligand-binding domain"/>
    <property type="match status" value="1"/>
</dbReference>
<dbReference type="InterPro" id="IPR025991">
    <property type="entry name" value="Chemoreceptor_zinc-bind_dom"/>
</dbReference>
<dbReference type="SMART" id="SM00283">
    <property type="entry name" value="MA"/>
    <property type="match status" value="1"/>
</dbReference>
<keyword evidence="5" id="KW-0812">Transmembrane</keyword>
<dbReference type="SUPFAM" id="SSF58104">
    <property type="entry name" value="Methyl-accepting chemotaxis protein (MCP) signaling domain"/>
    <property type="match status" value="1"/>
</dbReference>
<dbReference type="OrthoDB" id="8555762at2"/>
<evidence type="ECO:0000259" key="7">
    <source>
        <dbReference type="PROSITE" id="PS50885"/>
    </source>
</evidence>
<dbReference type="GO" id="GO:0005886">
    <property type="term" value="C:plasma membrane"/>
    <property type="evidence" value="ECO:0007669"/>
    <property type="project" value="TreeGrafter"/>
</dbReference>
<gene>
    <name evidence="8" type="ORF">F7Q92_05385</name>
</gene>
<evidence type="ECO:0000256" key="1">
    <source>
        <dbReference type="ARBA" id="ARBA00004370"/>
    </source>
</evidence>
<proteinExistence type="inferred from homology"/>
<dbReference type="InterPro" id="IPR051310">
    <property type="entry name" value="MCP_chemotaxis"/>
</dbReference>
<dbReference type="Gene3D" id="1.10.287.950">
    <property type="entry name" value="Methyl-accepting chemotaxis protein"/>
    <property type="match status" value="1"/>
</dbReference>
<dbReference type="SMART" id="SM00304">
    <property type="entry name" value="HAMP"/>
    <property type="match status" value="1"/>
</dbReference>
<evidence type="ECO:0000259" key="6">
    <source>
        <dbReference type="PROSITE" id="PS50111"/>
    </source>
</evidence>
<dbReference type="Pfam" id="PF00015">
    <property type="entry name" value="MCPsignal"/>
    <property type="match status" value="1"/>
</dbReference>
<keyword evidence="4" id="KW-0807">Transducer</keyword>
<dbReference type="InterPro" id="IPR003660">
    <property type="entry name" value="HAMP_dom"/>
</dbReference>
<dbReference type="PROSITE" id="PS50111">
    <property type="entry name" value="CHEMOTAXIS_TRANSDUC_2"/>
    <property type="match status" value="1"/>
</dbReference>
<accession>A0A643FHU1</accession>
<feature type="domain" description="HAMP" evidence="7">
    <location>
        <begin position="164"/>
        <end position="216"/>
    </location>
</feature>
<name>A0A643FHU1_IDEDE</name>
<dbReference type="Pfam" id="PF13682">
    <property type="entry name" value="CZB"/>
    <property type="match status" value="1"/>
</dbReference>
<protein>
    <submittedName>
        <fullName evidence="8">HAMP domain-containing protein</fullName>
    </submittedName>
</protein>
<dbReference type="GO" id="GO:0006935">
    <property type="term" value="P:chemotaxis"/>
    <property type="evidence" value="ECO:0007669"/>
    <property type="project" value="TreeGrafter"/>
</dbReference>
<comment type="caution">
    <text evidence="8">The sequence shown here is derived from an EMBL/GenBank/DDBJ whole genome shotgun (WGS) entry which is preliminary data.</text>
</comment>
<keyword evidence="2" id="KW-0488">Methylation</keyword>
<evidence type="ECO:0000256" key="4">
    <source>
        <dbReference type="PROSITE-ProRule" id="PRU00284"/>
    </source>
</evidence>
<evidence type="ECO:0000313" key="9">
    <source>
        <dbReference type="Proteomes" id="UP000430120"/>
    </source>
</evidence>
<keyword evidence="5" id="KW-1133">Transmembrane helix</keyword>
<feature type="transmembrane region" description="Helical" evidence="5">
    <location>
        <begin position="144"/>
        <end position="163"/>
    </location>
</feature>
<dbReference type="PROSITE" id="PS50885">
    <property type="entry name" value="HAMP"/>
    <property type="match status" value="1"/>
</dbReference>